<dbReference type="Gene3D" id="1.10.1240.40">
    <property type="entry name" value="ENT domain"/>
    <property type="match status" value="1"/>
</dbReference>
<dbReference type="InterPro" id="IPR036142">
    <property type="entry name" value="ENT_dom-like_sf"/>
</dbReference>
<keyword evidence="3" id="KW-0175">Coiled coil</keyword>
<keyword evidence="2" id="KW-0539">Nucleus</keyword>
<evidence type="ECO:0000256" key="1">
    <source>
        <dbReference type="ARBA" id="ARBA00004123"/>
    </source>
</evidence>
<dbReference type="InterPro" id="IPR033485">
    <property type="entry name" value="EMSY-LIKE_plant"/>
</dbReference>
<dbReference type="EMBL" id="JAINDJ010000003">
    <property type="protein sequence ID" value="KAG9452053.1"/>
    <property type="molecule type" value="Genomic_DNA"/>
</dbReference>
<dbReference type="GO" id="GO:0005634">
    <property type="term" value="C:nucleus"/>
    <property type="evidence" value="ECO:0007669"/>
    <property type="project" value="UniProtKB-SubCell"/>
</dbReference>
<dbReference type="Pfam" id="PF03735">
    <property type="entry name" value="ENT"/>
    <property type="match status" value="1"/>
</dbReference>
<evidence type="ECO:0000259" key="4">
    <source>
        <dbReference type="PROSITE" id="PS51138"/>
    </source>
</evidence>
<evidence type="ECO:0000313" key="6">
    <source>
        <dbReference type="Proteomes" id="UP000825729"/>
    </source>
</evidence>
<organism evidence="5 6">
    <name type="scientific">Aristolochia fimbriata</name>
    <name type="common">White veined hardy Dutchman's pipe vine</name>
    <dbReference type="NCBI Taxonomy" id="158543"/>
    <lineage>
        <taxon>Eukaryota</taxon>
        <taxon>Viridiplantae</taxon>
        <taxon>Streptophyta</taxon>
        <taxon>Embryophyta</taxon>
        <taxon>Tracheophyta</taxon>
        <taxon>Spermatophyta</taxon>
        <taxon>Magnoliopsida</taxon>
        <taxon>Magnoliidae</taxon>
        <taxon>Piperales</taxon>
        <taxon>Aristolochiaceae</taxon>
        <taxon>Aristolochia</taxon>
    </lineage>
</organism>
<sequence length="323" mass="36459">MTASSAGYRTSTTAVPYPLTLRHNDGYPTQLSRNIEGDQCFQQTSVSHEMKQMDVVIASEIHSMEKEAYAAVMRALSAQSGSIAIDKLPLISELRKELRVSDLEEREILSGVESNDMIREIRQLRKQNTVQQSLLSKTKKASVPLLPSSDDYSLDQQMRTTMVPNSSFPVYHSHAQQLAHVSVVTHGNKRLGEGQLDSTPEIRHVSKPVSSNKLLPSMNRRFLMQTKNSLPNPCVGRYINKYYEFQVPATDKIIKKIEKIFKTRNSEPAVMKSAKLLLKNCEEALVEAIEKIDKITDEDEIPAQQLHEAPQRKIGLRMHSIFA</sequence>
<dbReference type="InterPro" id="IPR005491">
    <property type="entry name" value="ENT_dom"/>
</dbReference>
<gene>
    <name evidence="5" type="ORF">H6P81_004957</name>
</gene>
<dbReference type="GO" id="GO:0050832">
    <property type="term" value="P:defense response to fungus"/>
    <property type="evidence" value="ECO:0007669"/>
    <property type="project" value="InterPro"/>
</dbReference>
<protein>
    <recommendedName>
        <fullName evidence="4">ENT domain-containing protein</fullName>
    </recommendedName>
</protein>
<comment type="caution">
    <text evidence="5">The sequence shown here is derived from an EMBL/GenBank/DDBJ whole genome shotgun (WGS) entry which is preliminary data.</text>
</comment>
<dbReference type="Proteomes" id="UP000825729">
    <property type="component" value="Unassembled WGS sequence"/>
</dbReference>
<dbReference type="SUPFAM" id="SSF158639">
    <property type="entry name" value="ENT-like"/>
    <property type="match status" value="1"/>
</dbReference>
<dbReference type="PROSITE" id="PS51138">
    <property type="entry name" value="ENT"/>
    <property type="match status" value="1"/>
</dbReference>
<name>A0AAV7ETM5_ARIFI</name>
<accession>A0AAV7ETM5</accession>
<feature type="domain" description="ENT" evidence="4">
    <location>
        <begin position="57"/>
        <end position="145"/>
    </location>
</feature>
<dbReference type="AlphaFoldDB" id="A0AAV7ETM5"/>
<evidence type="ECO:0000256" key="3">
    <source>
        <dbReference type="SAM" id="Coils"/>
    </source>
</evidence>
<dbReference type="PANTHER" id="PTHR33432:SF22">
    <property type="entry name" value="OS10G0436850 PROTEIN"/>
    <property type="match status" value="1"/>
</dbReference>
<evidence type="ECO:0000313" key="5">
    <source>
        <dbReference type="EMBL" id="KAG9452053.1"/>
    </source>
</evidence>
<proteinExistence type="predicted"/>
<dbReference type="PANTHER" id="PTHR33432">
    <property type="entry name" value="PROTEIN EMSY-LIKE 4"/>
    <property type="match status" value="1"/>
</dbReference>
<reference evidence="5 6" key="1">
    <citation type="submission" date="2021-07" db="EMBL/GenBank/DDBJ databases">
        <title>The Aristolochia fimbriata genome: insights into angiosperm evolution, floral development and chemical biosynthesis.</title>
        <authorList>
            <person name="Jiao Y."/>
        </authorList>
    </citation>
    <scope>NUCLEOTIDE SEQUENCE [LARGE SCALE GENOMIC DNA]</scope>
    <source>
        <strain evidence="5">IBCAS-2021</strain>
        <tissue evidence="5">Leaf</tissue>
    </source>
</reference>
<evidence type="ECO:0000256" key="2">
    <source>
        <dbReference type="ARBA" id="ARBA00023242"/>
    </source>
</evidence>
<dbReference type="SMART" id="SM01191">
    <property type="entry name" value="ENT"/>
    <property type="match status" value="1"/>
</dbReference>
<keyword evidence="6" id="KW-1185">Reference proteome</keyword>
<feature type="coiled-coil region" evidence="3">
    <location>
        <begin position="271"/>
        <end position="298"/>
    </location>
</feature>
<comment type="subcellular location">
    <subcellularLocation>
        <location evidence="1">Nucleus</location>
    </subcellularLocation>
</comment>